<name>X1BX45_9ZZZZ</name>
<evidence type="ECO:0000313" key="1">
    <source>
        <dbReference type="EMBL" id="GAG76736.1"/>
    </source>
</evidence>
<dbReference type="AlphaFoldDB" id="X1BX45"/>
<dbReference type="EMBL" id="BART01012079">
    <property type="protein sequence ID" value="GAG76736.1"/>
    <property type="molecule type" value="Genomic_DNA"/>
</dbReference>
<comment type="caution">
    <text evidence="1">The sequence shown here is derived from an EMBL/GenBank/DDBJ whole genome shotgun (WGS) entry which is preliminary data.</text>
</comment>
<protein>
    <submittedName>
        <fullName evidence="1">Uncharacterized protein</fullName>
    </submittedName>
</protein>
<sequence>RVQQGECPRTKIEPYEIEKIKELQKKYDFLHSAILFDSIHMLRSFICLPRGFHPKLSWM</sequence>
<accession>X1BX45</accession>
<organism evidence="1">
    <name type="scientific">marine sediment metagenome</name>
    <dbReference type="NCBI Taxonomy" id="412755"/>
    <lineage>
        <taxon>unclassified sequences</taxon>
        <taxon>metagenomes</taxon>
        <taxon>ecological metagenomes</taxon>
    </lineage>
</organism>
<proteinExistence type="predicted"/>
<feature type="non-terminal residue" evidence="1">
    <location>
        <position position="1"/>
    </location>
</feature>
<gene>
    <name evidence="1" type="ORF">S01H4_25398</name>
</gene>
<reference evidence="1" key="1">
    <citation type="journal article" date="2014" name="Front. Microbiol.">
        <title>High frequency of phylogenetically diverse reductive dehalogenase-homologous genes in deep subseafloor sedimentary metagenomes.</title>
        <authorList>
            <person name="Kawai M."/>
            <person name="Futagami T."/>
            <person name="Toyoda A."/>
            <person name="Takaki Y."/>
            <person name="Nishi S."/>
            <person name="Hori S."/>
            <person name="Arai W."/>
            <person name="Tsubouchi T."/>
            <person name="Morono Y."/>
            <person name="Uchiyama I."/>
            <person name="Ito T."/>
            <person name="Fujiyama A."/>
            <person name="Inagaki F."/>
            <person name="Takami H."/>
        </authorList>
    </citation>
    <scope>NUCLEOTIDE SEQUENCE</scope>
    <source>
        <strain evidence="1">Expedition CK06-06</strain>
    </source>
</reference>